<comment type="caution">
    <text evidence="1">The sequence shown here is derived from an EMBL/GenBank/DDBJ whole genome shotgun (WGS) entry which is preliminary data.</text>
</comment>
<keyword evidence="2" id="KW-1185">Reference proteome</keyword>
<gene>
    <name evidence="1" type="ORF">GCM10017764_04700</name>
</gene>
<sequence>MKIILTKSNRIVVFQLQIKYFFAPQYIYKTAFIEFFYIFVKGLDTFLVHALRKLNSVKYDEKDINCR</sequence>
<proteinExistence type="predicted"/>
<accession>A0ABQ3HVJ8</accession>
<reference evidence="2" key="1">
    <citation type="journal article" date="2019" name="Int. J. Syst. Evol. Microbiol.">
        <title>The Global Catalogue of Microorganisms (GCM) 10K type strain sequencing project: providing services to taxonomists for standard genome sequencing and annotation.</title>
        <authorList>
            <consortium name="The Broad Institute Genomics Platform"/>
            <consortium name="The Broad Institute Genome Sequencing Center for Infectious Disease"/>
            <person name="Wu L."/>
            <person name="Ma J."/>
        </authorList>
    </citation>
    <scope>NUCLEOTIDE SEQUENCE [LARGE SCALE GENOMIC DNA]</scope>
    <source>
        <strain evidence="2">CGMCC 1.12966</strain>
    </source>
</reference>
<evidence type="ECO:0000313" key="2">
    <source>
        <dbReference type="Proteomes" id="UP000620550"/>
    </source>
</evidence>
<dbReference type="Proteomes" id="UP000620550">
    <property type="component" value="Unassembled WGS sequence"/>
</dbReference>
<name>A0ABQ3HVJ8_9SPHI</name>
<dbReference type="EMBL" id="BNAF01000002">
    <property type="protein sequence ID" value="GHE23502.1"/>
    <property type="molecule type" value="Genomic_DNA"/>
</dbReference>
<organism evidence="1 2">
    <name type="scientific">Sphingobacterium griseoflavum</name>
    <dbReference type="NCBI Taxonomy" id="1474952"/>
    <lineage>
        <taxon>Bacteria</taxon>
        <taxon>Pseudomonadati</taxon>
        <taxon>Bacteroidota</taxon>
        <taxon>Sphingobacteriia</taxon>
        <taxon>Sphingobacteriales</taxon>
        <taxon>Sphingobacteriaceae</taxon>
        <taxon>Sphingobacterium</taxon>
    </lineage>
</organism>
<evidence type="ECO:0000313" key="1">
    <source>
        <dbReference type="EMBL" id="GHE23502.1"/>
    </source>
</evidence>
<protein>
    <submittedName>
        <fullName evidence="1">Uncharacterized protein</fullName>
    </submittedName>
</protein>